<dbReference type="SUPFAM" id="SSF53335">
    <property type="entry name" value="S-adenosyl-L-methionine-dependent methyltransferases"/>
    <property type="match status" value="1"/>
</dbReference>
<gene>
    <name evidence="6" type="ORF">ENU09_03545</name>
    <name evidence="7" type="ORF">ENU20_01380</name>
</gene>
<evidence type="ECO:0000313" key="7">
    <source>
        <dbReference type="EMBL" id="HGQ73715.1"/>
    </source>
</evidence>
<dbReference type="EMBL" id="DTBP01000012">
    <property type="protein sequence ID" value="HGQ73715.1"/>
    <property type="molecule type" value="Genomic_DNA"/>
</dbReference>
<organism evidence="7">
    <name type="scientific">Staphylothermus marinus</name>
    <dbReference type="NCBI Taxonomy" id="2280"/>
    <lineage>
        <taxon>Archaea</taxon>
        <taxon>Thermoproteota</taxon>
        <taxon>Thermoprotei</taxon>
        <taxon>Desulfurococcales</taxon>
        <taxon>Desulfurococcaceae</taxon>
        <taxon>Staphylothermus</taxon>
    </lineage>
</organism>
<dbReference type="PROSITE" id="PS51679">
    <property type="entry name" value="SAM_MT_C5"/>
    <property type="match status" value="1"/>
</dbReference>
<dbReference type="PANTHER" id="PTHR10629">
    <property type="entry name" value="CYTOSINE-SPECIFIC METHYLTRANSFERASE"/>
    <property type="match status" value="1"/>
</dbReference>
<dbReference type="InterPro" id="IPR050390">
    <property type="entry name" value="C5-Methyltransferase"/>
</dbReference>
<sequence>MKTNYKIIDLFCGAGGFSEGFRQTGFYKVVLAIDCFKPAALTYKLNFPEADVLVEDIKNIDDRILRNYIDSIDVVIGSPPCEPFTATNPRRERNPLDRLYKDPIGQLTLHFIRIVGLLKPRVFIMENVPAILENGLKQALTREFRRIGYENIYFNILNAEDYGNPSRRRRVFISNIRIKPPFKERVVVWDALKDLPEPGSYPPNHEPPPQITIRKLKRLAGLKWGDSLVKFRGADGEYPNLIKLHPYRCSPTVMGSSRFIHPFENRLLTVREQARLMSFPDTFVFIGGRDEQYNMVGEAVPVALSRSIAKFLLEVLSSGV</sequence>
<keyword evidence="4" id="KW-0949">S-adenosyl-L-methionine</keyword>
<dbReference type="NCBIfam" id="TIGR00675">
    <property type="entry name" value="dcm"/>
    <property type="match status" value="1"/>
</dbReference>
<protein>
    <recommendedName>
        <fullName evidence="1">DNA (cytosine-5-)-methyltransferase</fullName>
        <ecNumber evidence="1">2.1.1.37</ecNumber>
    </recommendedName>
</protein>
<evidence type="ECO:0000256" key="2">
    <source>
        <dbReference type="ARBA" id="ARBA00022603"/>
    </source>
</evidence>
<dbReference type="EMBL" id="DTBE01000094">
    <property type="protein sequence ID" value="HGQ59770.1"/>
    <property type="molecule type" value="Genomic_DNA"/>
</dbReference>
<comment type="caution">
    <text evidence="7">The sequence shown here is derived from an EMBL/GenBank/DDBJ whole genome shotgun (WGS) entry which is preliminary data.</text>
</comment>
<dbReference type="GO" id="GO:0032259">
    <property type="term" value="P:methylation"/>
    <property type="evidence" value="ECO:0007669"/>
    <property type="project" value="UniProtKB-KW"/>
</dbReference>
<name>A0A7C4JMW0_STAMA</name>
<dbReference type="Gene3D" id="3.40.50.150">
    <property type="entry name" value="Vaccinia Virus protein VP39"/>
    <property type="match status" value="1"/>
</dbReference>
<dbReference type="GO" id="GO:0003677">
    <property type="term" value="F:DNA binding"/>
    <property type="evidence" value="ECO:0007669"/>
    <property type="project" value="TreeGrafter"/>
</dbReference>
<accession>A0A7C4JMW0</accession>
<dbReference type="EC" id="2.1.1.37" evidence="1"/>
<dbReference type="AlphaFoldDB" id="A0A7C4JMW0"/>
<dbReference type="InterPro" id="IPR029063">
    <property type="entry name" value="SAM-dependent_MTases_sf"/>
</dbReference>
<proteinExistence type="inferred from homology"/>
<evidence type="ECO:0000256" key="1">
    <source>
        <dbReference type="ARBA" id="ARBA00011975"/>
    </source>
</evidence>
<dbReference type="PRINTS" id="PR00105">
    <property type="entry name" value="C5METTRFRASE"/>
</dbReference>
<keyword evidence="2 7" id="KW-0489">Methyltransferase</keyword>
<dbReference type="Pfam" id="PF00145">
    <property type="entry name" value="DNA_methylase"/>
    <property type="match status" value="1"/>
</dbReference>
<dbReference type="GO" id="GO:0003886">
    <property type="term" value="F:DNA (cytosine-5-)-methyltransferase activity"/>
    <property type="evidence" value="ECO:0007669"/>
    <property type="project" value="UniProtKB-EC"/>
</dbReference>
<comment type="similarity">
    <text evidence="5">Belongs to the class I-like SAM-binding methyltransferase superfamily. C5-methyltransferase family.</text>
</comment>
<keyword evidence="3 7" id="KW-0808">Transferase</keyword>
<dbReference type="InterPro" id="IPR001525">
    <property type="entry name" value="C5_MeTfrase"/>
</dbReference>
<dbReference type="PANTHER" id="PTHR10629:SF52">
    <property type="entry name" value="DNA (CYTOSINE-5)-METHYLTRANSFERASE 1"/>
    <property type="match status" value="1"/>
</dbReference>
<evidence type="ECO:0000256" key="4">
    <source>
        <dbReference type="ARBA" id="ARBA00022691"/>
    </source>
</evidence>
<evidence type="ECO:0000256" key="3">
    <source>
        <dbReference type="ARBA" id="ARBA00022679"/>
    </source>
</evidence>
<reference evidence="7" key="1">
    <citation type="journal article" date="2020" name="mSystems">
        <title>Genome- and Community-Level Interaction Insights into Carbon Utilization and Element Cycling Functions of Hydrothermarchaeota in Hydrothermal Sediment.</title>
        <authorList>
            <person name="Zhou Z."/>
            <person name="Liu Y."/>
            <person name="Xu W."/>
            <person name="Pan J."/>
            <person name="Luo Z.H."/>
            <person name="Li M."/>
        </authorList>
    </citation>
    <scope>NUCLEOTIDE SEQUENCE [LARGE SCALE GENOMIC DNA]</scope>
    <source>
        <strain evidence="6">SpSt-638</strain>
        <strain evidence="7">SpSt-648</strain>
    </source>
</reference>
<dbReference type="GO" id="GO:0044027">
    <property type="term" value="P:negative regulation of gene expression via chromosomal CpG island methylation"/>
    <property type="evidence" value="ECO:0007669"/>
    <property type="project" value="TreeGrafter"/>
</dbReference>
<evidence type="ECO:0000313" key="6">
    <source>
        <dbReference type="EMBL" id="HGQ59770.1"/>
    </source>
</evidence>
<dbReference type="Gene3D" id="3.90.120.10">
    <property type="entry name" value="DNA Methylase, subunit A, domain 2"/>
    <property type="match status" value="1"/>
</dbReference>
<evidence type="ECO:0000256" key="5">
    <source>
        <dbReference type="RuleBase" id="RU000416"/>
    </source>
</evidence>